<protein>
    <recommendedName>
        <fullName evidence="4">Transcription factor domain-containing protein</fullName>
    </recommendedName>
</protein>
<sequence length="575" mass="64255">MHDLTHSNIPTRSVDIGPAKPKKTIVVHAKDTFINYSHPAQLADRARRRKVSSYIGVHFRNRSRPLVRKQAKEKQQNEVHCSKAEQAVATLAYQDDASTDTTASETELGVPRDGHGLRNDPFETWPIQARASIPVAVDYFLQFYAPAHTVRPDLFSPEGGAQAVKDYFRYALQQPLMFETIVALSHANLFVSTWTDHCPDSQTLFHYGSALKRLRSQIASEDPGISAHDAVLFAIVALMGIDFLMSDMVTFQTHLSGLRRLVALRGGIEFLGWPSLLKPSIVGLETFWTYICSAPNLLRANIPITATPIEPISLSPSPQMPSTNINHCGYSDAYNDMSSLIASLQPGYRRLALECNLSPCIIDLVHKVLHFDINLHHYPNGMTRYGQPILSSNAFASSQGTPLVSAANLAVTEYAAAALASPQRTPIERLICISLLTTLLDMTRHEKLSPLYAQQLRLFEEEVLAYPLDDSEPAVRDLVAWLSLNLGQRILWPPAKALPPGWRDDRCTAMVMKVVRHFSGRWSYERLQKDVLMGFVWTDACQGGMKMAWNLGLDVLRLEREEEEALAKTQTQTQT</sequence>
<evidence type="ECO:0000313" key="2">
    <source>
        <dbReference type="EMBL" id="ETN43052.1"/>
    </source>
</evidence>
<evidence type="ECO:0000313" key="3">
    <source>
        <dbReference type="Proteomes" id="UP000030752"/>
    </source>
</evidence>
<dbReference type="AlphaFoldDB" id="W2S2Y4"/>
<name>W2S2Y4_CYPE1</name>
<dbReference type="VEuPathDB" id="FungiDB:HMPREF1541_02210"/>
<dbReference type="PANTHER" id="PTHR37540">
    <property type="entry name" value="TRANSCRIPTION FACTOR (ACR-2), PUTATIVE-RELATED-RELATED"/>
    <property type="match status" value="1"/>
</dbReference>
<dbReference type="EMBL" id="KB822718">
    <property type="protein sequence ID" value="ETN43052.1"/>
    <property type="molecule type" value="Genomic_DNA"/>
</dbReference>
<dbReference type="InParanoid" id="W2S2Y4"/>
<evidence type="ECO:0008006" key="4">
    <source>
        <dbReference type="Google" id="ProtNLM"/>
    </source>
</evidence>
<proteinExistence type="predicted"/>
<dbReference type="HOGENOM" id="CLU_490921_0_0_1"/>
<dbReference type="eggNOG" id="ENOG502TE1E">
    <property type="taxonomic scope" value="Eukaryota"/>
</dbReference>
<dbReference type="RefSeq" id="XP_008714788.1">
    <property type="nucleotide sequence ID" value="XM_008716566.1"/>
</dbReference>
<dbReference type="OrthoDB" id="4159781at2759"/>
<accession>W2S2Y4</accession>
<dbReference type="Proteomes" id="UP000030752">
    <property type="component" value="Unassembled WGS sequence"/>
</dbReference>
<reference evidence="2 3" key="1">
    <citation type="submission" date="2013-03" db="EMBL/GenBank/DDBJ databases">
        <title>The Genome Sequence of Phialophora europaea CBS 101466.</title>
        <authorList>
            <consortium name="The Broad Institute Genomics Platform"/>
            <person name="Cuomo C."/>
            <person name="de Hoog S."/>
            <person name="Gorbushina A."/>
            <person name="Walker B."/>
            <person name="Young S.K."/>
            <person name="Zeng Q."/>
            <person name="Gargeya S."/>
            <person name="Fitzgerald M."/>
            <person name="Haas B."/>
            <person name="Abouelleil A."/>
            <person name="Allen A.W."/>
            <person name="Alvarado L."/>
            <person name="Arachchi H.M."/>
            <person name="Berlin A.M."/>
            <person name="Chapman S.B."/>
            <person name="Gainer-Dewar J."/>
            <person name="Goldberg J."/>
            <person name="Griggs A."/>
            <person name="Gujja S."/>
            <person name="Hansen M."/>
            <person name="Howarth C."/>
            <person name="Imamovic A."/>
            <person name="Ireland A."/>
            <person name="Larimer J."/>
            <person name="McCowan C."/>
            <person name="Murphy C."/>
            <person name="Pearson M."/>
            <person name="Poon T.W."/>
            <person name="Priest M."/>
            <person name="Roberts A."/>
            <person name="Saif S."/>
            <person name="Shea T."/>
            <person name="Sisk P."/>
            <person name="Sykes S."/>
            <person name="Wortman J."/>
            <person name="Nusbaum C."/>
            <person name="Birren B."/>
        </authorList>
    </citation>
    <scope>NUCLEOTIDE SEQUENCE [LARGE SCALE GENOMIC DNA]</scope>
    <source>
        <strain evidence="2 3">CBS 101466</strain>
    </source>
</reference>
<dbReference type="PANTHER" id="PTHR37540:SF5">
    <property type="entry name" value="TRANSCRIPTION FACTOR DOMAIN-CONTAINING PROTEIN"/>
    <property type="match status" value="1"/>
</dbReference>
<gene>
    <name evidence="2" type="ORF">HMPREF1541_02210</name>
</gene>
<feature type="region of interest" description="Disordered" evidence="1">
    <location>
        <begin position="95"/>
        <end position="119"/>
    </location>
</feature>
<keyword evidence="3" id="KW-1185">Reference proteome</keyword>
<feature type="compositionally biased region" description="Basic and acidic residues" evidence="1">
    <location>
        <begin position="110"/>
        <end position="119"/>
    </location>
</feature>
<dbReference type="GeneID" id="19969549"/>
<organism evidence="2 3">
    <name type="scientific">Cyphellophora europaea (strain CBS 101466)</name>
    <name type="common">Phialophora europaea</name>
    <dbReference type="NCBI Taxonomy" id="1220924"/>
    <lineage>
        <taxon>Eukaryota</taxon>
        <taxon>Fungi</taxon>
        <taxon>Dikarya</taxon>
        <taxon>Ascomycota</taxon>
        <taxon>Pezizomycotina</taxon>
        <taxon>Eurotiomycetes</taxon>
        <taxon>Chaetothyriomycetidae</taxon>
        <taxon>Chaetothyriales</taxon>
        <taxon>Cyphellophoraceae</taxon>
        <taxon>Cyphellophora</taxon>
    </lineage>
</organism>
<dbReference type="Pfam" id="PF11951">
    <property type="entry name" value="Fungal_trans_2"/>
    <property type="match status" value="1"/>
</dbReference>
<dbReference type="InterPro" id="IPR021858">
    <property type="entry name" value="Fun_TF"/>
</dbReference>
<evidence type="ECO:0000256" key="1">
    <source>
        <dbReference type="SAM" id="MobiDB-lite"/>
    </source>
</evidence>
<feature type="compositionally biased region" description="Low complexity" evidence="1">
    <location>
        <begin position="95"/>
        <end position="107"/>
    </location>
</feature>